<dbReference type="Proteomes" id="UP001058602">
    <property type="component" value="Chromosome 1"/>
</dbReference>
<protein>
    <recommendedName>
        <fullName evidence="5">Heme utilization protein</fullName>
    </recommendedName>
</protein>
<organism evidence="3 4">
    <name type="scientific">Vibrio japonicus</name>
    <dbReference type="NCBI Taxonomy" id="1824638"/>
    <lineage>
        <taxon>Bacteria</taxon>
        <taxon>Pseudomonadati</taxon>
        <taxon>Pseudomonadota</taxon>
        <taxon>Gammaproteobacteria</taxon>
        <taxon>Vibrionales</taxon>
        <taxon>Vibrionaceae</taxon>
        <taxon>Vibrio</taxon>
    </lineage>
</organism>
<reference evidence="3" key="1">
    <citation type="submission" date="2022-07" db="EMBL/GenBank/DDBJ databases">
        <title>Complete genome of Vibrio japonicus strain JCM 31412T and phylogenomic assessment of the Nereis clade of the genus Vibrio.</title>
        <authorList>
            <person name="Shlafstein M.D."/>
            <person name="Emsley S.A."/>
            <person name="Ushijima B."/>
            <person name="Videau P."/>
            <person name="Saw J.H."/>
        </authorList>
    </citation>
    <scope>NUCLEOTIDE SEQUENCE</scope>
    <source>
        <strain evidence="3">JCM 31412</strain>
    </source>
</reference>
<accession>A0ABY5LG17</accession>
<dbReference type="EMBL" id="CP102096">
    <property type="protein sequence ID" value="UUM30974.1"/>
    <property type="molecule type" value="Genomic_DNA"/>
</dbReference>
<proteinExistence type="predicted"/>
<evidence type="ECO:0000256" key="1">
    <source>
        <dbReference type="SAM" id="MobiDB-lite"/>
    </source>
</evidence>
<evidence type="ECO:0000313" key="3">
    <source>
        <dbReference type="EMBL" id="UUM30974.1"/>
    </source>
</evidence>
<evidence type="ECO:0000313" key="4">
    <source>
        <dbReference type="Proteomes" id="UP001058602"/>
    </source>
</evidence>
<evidence type="ECO:0000256" key="2">
    <source>
        <dbReference type="SAM" id="SignalP"/>
    </source>
</evidence>
<keyword evidence="2" id="KW-0732">Signal</keyword>
<sequence length="207" mass="21950">MDIHGDKIMQVKQTTIALLICSLFASGAVLANSGGHRGGGGLDVDVDDSFQHNDKNSHNFDLDVDIDKSVDLDVDKSDNDSYNDTNSHNKTFKYTDNSKDLDFDWSNEQKWITTKILTDKMIAKSSVKGKLSDVSVSYSSGGSSKGMSYQPRGRKGGDRGGDDCCSGVTVTNTNTLTGANGAAGITSIAQNVGGNALAQQSVSINTK</sequence>
<name>A0ABY5LG17_9VIBR</name>
<feature type="chain" id="PRO_5045228720" description="Heme utilization protein" evidence="2">
    <location>
        <begin position="32"/>
        <end position="207"/>
    </location>
</feature>
<evidence type="ECO:0008006" key="5">
    <source>
        <dbReference type="Google" id="ProtNLM"/>
    </source>
</evidence>
<feature type="region of interest" description="Disordered" evidence="1">
    <location>
        <begin position="140"/>
        <end position="161"/>
    </location>
</feature>
<keyword evidence="4" id="KW-1185">Reference proteome</keyword>
<dbReference type="RefSeq" id="WP_257084700.1">
    <property type="nucleotide sequence ID" value="NZ_CP102096.1"/>
</dbReference>
<feature type="signal peptide" evidence="2">
    <location>
        <begin position="1"/>
        <end position="31"/>
    </location>
</feature>
<gene>
    <name evidence="3" type="ORF">NP165_02125</name>
</gene>
<feature type="compositionally biased region" description="Low complexity" evidence="1">
    <location>
        <begin position="140"/>
        <end position="149"/>
    </location>
</feature>